<evidence type="ECO:0000256" key="2">
    <source>
        <dbReference type="ARBA" id="ARBA00022692"/>
    </source>
</evidence>
<evidence type="ECO:0000256" key="3">
    <source>
        <dbReference type="ARBA" id="ARBA00022989"/>
    </source>
</evidence>
<evidence type="ECO:0000313" key="10">
    <source>
        <dbReference type="Proteomes" id="UP000655366"/>
    </source>
</evidence>
<comment type="caution">
    <text evidence="9">The sequence shown here is derived from an EMBL/GenBank/DDBJ whole genome shotgun (WGS) entry which is preliminary data.</text>
</comment>
<name>A0A931CV99_9MICC</name>
<keyword evidence="2 7" id="KW-0812">Transmembrane</keyword>
<dbReference type="PANTHER" id="PTHR30518:SF2">
    <property type="entry name" value="ENDOLYTIC MUREIN TRANSGLYCOSYLASE"/>
    <property type="match status" value="1"/>
</dbReference>
<dbReference type="InterPro" id="IPR003770">
    <property type="entry name" value="MLTG-like"/>
</dbReference>
<proteinExistence type="inferred from homology"/>
<dbReference type="Proteomes" id="UP000655366">
    <property type="component" value="Unassembled WGS sequence"/>
</dbReference>
<keyword evidence="1 7" id="KW-1003">Cell membrane</keyword>
<evidence type="ECO:0000256" key="7">
    <source>
        <dbReference type="HAMAP-Rule" id="MF_02065"/>
    </source>
</evidence>
<dbReference type="Pfam" id="PF02618">
    <property type="entry name" value="YceG"/>
    <property type="match status" value="1"/>
</dbReference>
<organism evidence="9 10">
    <name type="scientific">Arthrobacter terrae</name>
    <dbReference type="NCBI Taxonomy" id="2935737"/>
    <lineage>
        <taxon>Bacteria</taxon>
        <taxon>Bacillati</taxon>
        <taxon>Actinomycetota</taxon>
        <taxon>Actinomycetes</taxon>
        <taxon>Micrococcales</taxon>
        <taxon>Micrococcaceae</taxon>
        <taxon>Arthrobacter</taxon>
    </lineage>
</organism>
<gene>
    <name evidence="7" type="primary">mltG</name>
    <name evidence="9" type="ORF">IV500_19740</name>
</gene>
<dbReference type="GO" id="GO:0009252">
    <property type="term" value="P:peptidoglycan biosynthetic process"/>
    <property type="evidence" value="ECO:0007669"/>
    <property type="project" value="UniProtKB-UniRule"/>
</dbReference>
<feature type="region of interest" description="Disordered" evidence="8">
    <location>
        <begin position="1"/>
        <end position="21"/>
    </location>
</feature>
<keyword evidence="10" id="KW-1185">Reference proteome</keyword>
<dbReference type="PANTHER" id="PTHR30518">
    <property type="entry name" value="ENDOLYTIC MUREIN TRANSGLYCOSYLASE"/>
    <property type="match status" value="1"/>
</dbReference>
<evidence type="ECO:0000313" key="9">
    <source>
        <dbReference type="EMBL" id="MBG0741594.1"/>
    </source>
</evidence>
<comment type="similarity">
    <text evidence="7">Belongs to the transglycosylase MltG family.</text>
</comment>
<comment type="subcellular location">
    <subcellularLocation>
        <location evidence="7">Cell membrane</location>
        <topology evidence="7">Single-pass membrane protein</topology>
    </subcellularLocation>
</comment>
<keyword evidence="3 7" id="KW-1133">Transmembrane helix</keyword>
<dbReference type="HAMAP" id="MF_02065">
    <property type="entry name" value="MltG"/>
    <property type="match status" value="1"/>
</dbReference>
<dbReference type="GO" id="GO:0005886">
    <property type="term" value="C:plasma membrane"/>
    <property type="evidence" value="ECO:0007669"/>
    <property type="project" value="UniProtKB-SubCell"/>
</dbReference>
<dbReference type="GO" id="GO:0071555">
    <property type="term" value="P:cell wall organization"/>
    <property type="evidence" value="ECO:0007669"/>
    <property type="project" value="UniProtKB-KW"/>
</dbReference>
<protein>
    <recommendedName>
        <fullName evidence="7">Endolytic murein transglycosylase</fullName>
        <ecNumber evidence="7">4.2.2.29</ecNumber>
    </recommendedName>
    <alternativeName>
        <fullName evidence="7">Peptidoglycan lytic transglycosylase</fullName>
    </alternativeName>
    <alternativeName>
        <fullName evidence="7">Peptidoglycan polymerization terminase</fullName>
    </alternativeName>
</protein>
<sequence>MFGDRPDSDGYGGDPLEHLHGGQTEQLNAHEAEQPSNQGVLRISKRVRRRRRTLIFLLVVAVFVAVAFFAFQAVRPMLTGNSDADYPGPGHGTVTFIVPSGATGRTVAEGLVAQGVAASESAVLDALSAAKGNKLIQPGSFGLKLEMKASDAVSVLLAPDNNKVHYAAIAQNLRQPEVLALLATSTGIKESTFTALAETPAKFGLPPAAKSLEGYLAPGEYRFPIEMTAEQILTQLVQATKDTLVKDGVTDPADQYRVLTIGSIIEFEGNEANYALISGAIENRLHNPNAETGGRLESDATVAYGLGLKTYNITDAQKKDASNPYNTFANPGLPVGPIGSPGEKAINAAAHPQANPYYFWVTVNLTTGETLYATTYADHLKNVAKYQAWCDANVGKCR</sequence>
<dbReference type="GO" id="GO:0008932">
    <property type="term" value="F:lytic endotransglycosylase activity"/>
    <property type="evidence" value="ECO:0007669"/>
    <property type="project" value="UniProtKB-UniRule"/>
</dbReference>
<evidence type="ECO:0000256" key="6">
    <source>
        <dbReference type="ARBA" id="ARBA00023316"/>
    </source>
</evidence>
<comment type="function">
    <text evidence="7">Functions as a peptidoglycan terminase that cleaves nascent peptidoglycan strands endolytically to terminate their elongation.</text>
</comment>
<comment type="catalytic activity">
    <reaction evidence="7">
        <text>a peptidoglycan chain = a peptidoglycan chain with N-acetyl-1,6-anhydromuramyl-[peptide] at the reducing end + a peptidoglycan chain with N-acetylglucosamine at the non-reducing end.</text>
        <dbReference type="EC" id="4.2.2.29"/>
    </reaction>
</comment>
<dbReference type="AlphaFoldDB" id="A0A931CV99"/>
<evidence type="ECO:0000256" key="5">
    <source>
        <dbReference type="ARBA" id="ARBA00023239"/>
    </source>
</evidence>
<feature type="transmembrane region" description="Helical" evidence="7">
    <location>
        <begin position="54"/>
        <end position="74"/>
    </location>
</feature>
<dbReference type="EC" id="4.2.2.29" evidence="7"/>
<reference evidence="9 10" key="1">
    <citation type="submission" date="2020-11" db="EMBL/GenBank/DDBJ databases">
        <title>Arthrobacter antarcticus sp. nov., isolated from Antarctic Soil.</title>
        <authorList>
            <person name="Li J."/>
        </authorList>
    </citation>
    <scope>NUCLEOTIDE SEQUENCE [LARGE SCALE GENOMIC DNA]</scope>
    <source>
        <strain evidence="9 10">Z1-20</strain>
    </source>
</reference>
<feature type="site" description="Important for catalytic activity" evidence="7">
    <location>
        <position position="268"/>
    </location>
</feature>
<dbReference type="Gene3D" id="3.30.1490.480">
    <property type="entry name" value="Endolytic murein transglycosylase"/>
    <property type="match status" value="1"/>
</dbReference>
<keyword evidence="5 7" id="KW-0456">Lyase</keyword>
<accession>A0A931CV99</accession>
<dbReference type="EMBL" id="JADNYM010000034">
    <property type="protein sequence ID" value="MBG0741594.1"/>
    <property type="molecule type" value="Genomic_DNA"/>
</dbReference>
<evidence type="ECO:0000256" key="4">
    <source>
        <dbReference type="ARBA" id="ARBA00023136"/>
    </source>
</evidence>
<keyword evidence="4 7" id="KW-0472">Membrane</keyword>
<evidence type="ECO:0000256" key="8">
    <source>
        <dbReference type="SAM" id="MobiDB-lite"/>
    </source>
</evidence>
<evidence type="ECO:0000256" key="1">
    <source>
        <dbReference type="ARBA" id="ARBA00022475"/>
    </source>
</evidence>
<keyword evidence="6 7" id="KW-0961">Cell wall biogenesis/degradation</keyword>